<keyword evidence="3" id="KW-1185">Reference proteome</keyword>
<evidence type="ECO:0000313" key="2">
    <source>
        <dbReference type="EMBL" id="KAK4430564.1"/>
    </source>
</evidence>
<proteinExistence type="predicted"/>
<accession>A0AAE2CQL5</accession>
<sequence length="102" mass="11865">MSGANFLEVGFDREEWEKESEIPPHLLADDDEEEDEKKVERGDADESIDGGRWLGENCGNFINKKNSFNLLSFAMINFWILMEKCRKMASSFMYIACNFLNR</sequence>
<dbReference type="Proteomes" id="UP001293254">
    <property type="component" value="Unassembled WGS sequence"/>
</dbReference>
<feature type="compositionally biased region" description="Basic and acidic residues" evidence="1">
    <location>
        <begin position="10"/>
        <end position="22"/>
    </location>
</feature>
<reference evidence="2" key="1">
    <citation type="submission" date="2020-06" db="EMBL/GenBank/DDBJ databases">
        <authorList>
            <person name="Li T."/>
            <person name="Hu X."/>
            <person name="Zhang T."/>
            <person name="Song X."/>
            <person name="Zhang H."/>
            <person name="Dai N."/>
            <person name="Sheng W."/>
            <person name="Hou X."/>
            <person name="Wei L."/>
        </authorList>
    </citation>
    <scope>NUCLEOTIDE SEQUENCE</scope>
    <source>
        <strain evidence="2">3651</strain>
        <tissue evidence="2">Leaf</tissue>
    </source>
</reference>
<dbReference type="EMBL" id="JACGWO010000004">
    <property type="protein sequence ID" value="KAK4430564.1"/>
    <property type="molecule type" value="Genomic_DNA"/>
</dbReference>
<reference evidence="2" key="2">
    <citation type="journal article" date="2024" name="Plant">
        <title>Genomic evolution and insights into agronomic trait innovations of Sesamum species.</title>
        <authorList>
            <person name="Miao H."/>
            <person name="Wang L."/>
            <person name="Qu L."/>
            <person name="Liu H."/>
            <person name="Sun Y."/>
            <person name="Le M."/>
            <person name="Wang Q."/>
            <person name="Wei S."/>
            <person name="Zheng Y."/>
            <person name="Lin W."/>
            <person name="Duan Y."/>
            <person name="Cao H."/>
            <person name="Xiong S."/>
            <person name="Wang X."/>
            <person name="Wei L."/>
            <person name="Li C."/>
            <person name="Ma Q."/>
            <person name="Ju M."/>
            <person name="Zhao R."/>
            <person name="Li G."/>
            <person name="Mu C."/>
            <person name="Tian Q."/>
            <person name="Mei H."/>
            <person name="Zhang T."/>
            <person name="Gao T."/>
            <person name="Zhang H."/>
        </authorList>
    </citation>
    <scope>NUCLEOTIDE SEQUENCE</scope>
    <source>
        <strain evidence="2">3651</strain>
    </source>
</reference>
<protein>
    <submittedName>
        <fullName evidence="2">Uncharacterized protein</fullName>
    </submittedName>
</protein>
<gene>
    <name evidence="2" type="ORF">Salat_1357100</name>
</gene>
<comment type="caution">
    <text evidence="2">The sequence shown here is derived from an EMBL/GenBank/DDBJ whole genome shotgun (WGS) entry which is preliminary data.</text>
</comment>
<name>A0AAE2CQL5_9LAMI</name>
<evidence type="ECO:0000256" key="1">
    <source>
        <dbReference type="SAM" id="MobiDB-lite"/>
    </source>
</evidence>
<feature type="region of interest" description="Disordered" evidence="1">
    <location>
        <begin position="1"/>
        <end position="46"/>
    </location>
</feature>
<dbReference type="AlphaFoldDB" id="A0AAE2CQL5"/>
<organism evidence="2 3">
    <name type="scientific">Sesamum alatum</name>
    <dbReference type="NCBI Taxonomy" id="300844"/>
    <lineage>
        <taxon>Eukaryota</taxon>
        <taxon>Viridiplantae</taxon>
        <taxon>Streptophyta</taxon>
        <taxon>Embryophyta</taxon>
        <taxon>Tracheophyta</taxon>
        <taxon>Spermatophyta</taxon>
        <taxon>Magnoliopsida</taxon>
        <taxon>eudicotyledons</taxon>
        <taxon>Gunneridae</taxon>
        <taxon>Pentapetalae</taxon>
        <taxon>asterids</taxon>
        <taxon>lamiids</taxon>
        <taxon>Lamiales</taxon>
        <taxon>Pedaliaceae</taxon>
        <taxon>Sesamum</taxon>
    </lineage>
</organism>
<evidence type="ECO:0000313" key="3">
    <source>
        <dbReference type="Proteomes" id="UP001293254"/>
    </source>
</evidence>